<dbReference type="Proteomes" id="UP000266506">
    <property type="component" value="Unassembled WGS sequence"/>
</dbReference>
<evidence type="ECO:0000256" key="1">
    <source>
        <dbReference type="SAM" id="Phobius"/>
    </source>
</evidence>
<evidence type="ECO:0000313" key="2">
    <source>
        <dbReference type="EMBL" id="RIA78241.1"/>
    </source>
</evidence>
<accession>A0A397S685</accession>
<reference evidence="2 3" key="1">
    <citation type="submission" date="2018-08" db="EMBL/GenBank/DDBJ databases">
        <title>Genomic Encyclopedia of Archaeal and Bacterial Type Strains, Phase II (KMG-II): from individual species to whole genera.</title>
        <authorList>
            <person name="Goeker M."/>
        </authorList>
    </citation>
    <scope>NUCLEOTIDE SEQUENCE [LARGE SCALE GENOMIC DNA]</scope>
    <source>
        <strain evidence="2 3">ATCC 27112</strain>
    </source>
</reference>
<keyword evidence="1" id="KW-0472">Membrane</keyword>
<gene>
    <name evidence="2" type="ORF">EI71_00189</name>
</gene>
<dbReference type="RefSeq" id="WP_119015370.1">
    <property type="nucleotide sequence ID" value="NZ_QXEV01000002.1"/>
</dbReference>
<feature type="transmembrane region" description="Helical" evidence="1">
    <location>
        <begin position="47"/>
        <end position="67"/>
    </location>
</feature>
<name>A0A397S685_9MOLU</name>
<keyword evidence="1" id="KW-0812">Transmembrane</keyword>
<organism evidence="2 3">
    <name type="scientific">Anaeroplasma bactoclasticum</name>
    <dbReference type="NCBI Taxonomy" id="2088"/>
    <lineage>
        <taxon>Bacteria</taxon>
        <taxon>Bacillati</taxon>
        <taxon>Mycoplasmatota</taxon>
        <taxon>Mollicutes</taxon>
        <taxon>Anaeroplasmatales</taxon>
        <taxon>Anaeroplasmataceae</taxon>
        <taxon>Anaeroplasma</taxon>
    </lineage>
</organism>
<keyword evidence="3" id="KW-1185">Reference proteome</keyword>
<dbReference type="EMBL" id="QXEV01000002">
    <property type="protein sequence ID" value="RIA78241.1"/>
    <property type="molecule type" value="Genomic_DNA"/>
</dbReference>
<sequence length="131" mass="14607">MGCFVAPLTEAVVVTAAAVIVRQKEKKHRDQSQNLANEKKEGISSRLFRLSKLLFGGAVLLIFEHIWHGEVVPYFPFFTAATEGDEAVIEMWQEIGTSGVLMAVLCTLVWGVIEVLRYIFAKKNVKKVVAE</sequence>
<dbReference type="InParanoid" id="A0A397S685"/>
<dbReference type="AlphaFoldDB" id="A0A397S685"/>
<comment type="caution">
    <text evidence="2">The sequence shown here is derived from an EMBL/GenBank/DDBJ whole genome shotgun (WGS) entry which is preliminary data.</text>
</comment>
<protein>
    <submittedName>
        <fullName evidence="2">Uncharacterized protein</fullName>
    </submittedName>
</protein>
<keyword evidence="1" id="KW-1133">Transmembrane helix</keyword>
<feature type="transmembrane region" description="Helical" evidence="1">
    <location>
        <begin position="100"/>
        <end position="120"/>
    </location>
</feature>
<dbReference type="OrthoDB" id="1770784at2"/>
<proteinExistence type="predicted"/>
<evidence type="ECO:0000313" key="3">
    <source>
        <dbReference type="Proteomes" id="UP000266506"/>
    </source>
</evidence>